<feature type="region of interest" description="Disordered" evidence="1">
    <location>
        <begin position="113"/>
        <end position="132"/>
    </location>
</feature>
<keyword evidence="2" id="KW-0472">Membrane</keyword>
<feature type="transmembrane region" description="Helical" evidence="2">
    <location>
        <begin position="20"/>
        <end position="39"/>
    </location>
</feature>
<name>A0A2U1LJZ0_ARTAN</name>
<reference evidence="4 5" key="1">
    <citation type="journal article" date="2018" name="Mol. Plant">
        <title>The genome of Artemisia annua provides insight into the evolution of Asteraceae family and artemisinin biosynthesis.</title>
        <authorList>
            <person name="Shen Q."/>
            <person name="Zhang L."/>
            <person name="Liao Z."/>
            <person name="Wang S."/>
            <person name="Yan T."/>
            <person name="Shi P."/>
            <person name="Liu M."/>
            <person name="Fu X."/>
            <person name="Pan Q."/>
            <person name="Wang Y."/>
            <person name="Lv Z."/>
            <person name="Lu X."/>
            <person name="Zhang F."/>
            <person name="Jiang W."/>
            <person name="Ma Y."/>
            <person name="Chen M."/>
            <person name="Hao X."/>
            <person name="Li L."/>
            <person name="Tang Y."/>
            <person name="Lv G."/>
            <person name="Zhou Y."/>
            <person name="Sun X."/>
            <person name="Brodelius P.E."/>
            <person name="Rose J.K.C."/>
            <person name="Tang K."/>
        </authorList>
    </citation>
    <scope>NUCLEOTIDE SEQUENCE [LARGE SCALE GENOMIC DNA]</scope>
    <source>
        <strain evidence="5">cv. Huhao1</strain>
        <tissue evidence="4">Leaf</tissue>
    </source>
</reference>
<dbReference type="InterPro" id="IPR004330">
    <property type="entry name" value="FAR1_DNA_bnd_dom"/>
</dbReference>
<comment type="caution">
    <text evidence="4">The sequence shown here is derived from an EMBL/GenBank/DDBJ whole genome shotgun (WGS) entry which is preliminary data.</text>
</comment>
<dbReference type="PANTHER" id="PTHR47718:SF17">
    <property type="entry name" value="PROTEIN FAR1-RELATED SEQUENCE 5-LIKE"/>
    <property type="match status" value="1"/>
</dbReference>
<dbReference type="OrthoDB" id="681107at2759"/>
<sequence>MPDEASTNNNLLDIIADPASIIIVKLSLMIGLLVISLDIDLIDGTRTWYPDCLEKPIEGCQFISVEQAYNFYVSYGKKGGFDIRRGGQYKAKGFADATLKYFYCTREGLNQNSNGKSGDNNSDSDITEQSEVSDVSHRFGDVKKKKPRRRTSFRCGCLASLTIKKIGNIFQVTKFEDGHNHPLVAETDMIFMKNSRKMGYTKQHFLYQVSNANFGPAIGFRLMKQLHGGFDRVGTTVIDCKNQKKKISVFIGDRDAQMAVEKLLSRKLHSPGFFVNYFKGEAYIL</sequence>
<keyword evidence="5" id="KW-1185">Reference proteome</keyword>
<organism evidence="4 5">
    <name type="scientific">Artemisia annua</name>
    <name type="common">Sweet wormwood</name>
    <dbReference type="NCBI Taxonomy" id="35608"/>
    <lineage>
        <taxon>Eukaryota</taxon>
        <taxon>Viridiplantae</taxon>
        <taxon>Streptophyta</taxon>
        <taxon>Embryophyta</taxon>
        <taxon>Tracheophyta</taxon>
        <taxon>Spermatophyta</taxon>
        <taxon>Magnoliopsida</taxon>
        <taxon>eudicotyledons</taxon>
        <taxon>Gunneridae</taxon>
        <taxon>Pentapetalae</taxon>
        <taxon>asterids</taxon>
        <taxon>campanulids</taxon>
        <taxon>Asterales</taxon>
        <taxon>Asteraceae</taxon>
        <taxon>Asteroideae</taxon>
        <taxon>Anthemideae</taxon>
        <taxon>Artemisiinae</taxon>
        <taxon>Artemisia</taxon>
    </lineage>
</organism>
<keyword evidence="2" id="KW-1133">Transmembrane helix</keyword>
<keyword evidence="2" id="KW-0812">Transmembrane</keyword>
<evidence type="ECO:0000313" key="4">
    <source>
        <dbReference type="EMBL" id="PWA49313.1"/>
    </source>
</evidence>
<feature type="compositionally biased region" description="Low complexity" evidence="1">
    <location>
        <begin position="113"/>
        <end position="124"/>
    </location>
</feature>
<dbReference type="EMBL" id="PKPP01008989">
    <property type="protein sequence ID" value="PWA49313.1"/>
    <property type="molecule type" value="Genomic_DNA"/>
</dbReference>
<evidence type="ECO:0000256" key="2">
    <source>
        <dbReference type="SAM" id="Phobius"/>
    </source>
</evidence>
<evidence type="ECO:0000259" key="3">
    <source>
        <dbReference type="Pfam" id="PF03101"/>
    </source>
</evidence>
<feature type="domain" description="FAR1" evidence="3">
    <location>
        <begin position="70"/>
        <end position="184"/>
    </location>
</feature>
<dbReference type="Proteomes" id="UP000245207">
    <property type="component" value="Unassembled WGS sequence"/>
</dbReference>
<proteinExistence type="predicted"/>
<accession>A0A2U1LJZ0</accession>
<dbReference type="STRING" id="35608.A0A2U1LJZ0"/>
<dbReference type="PANTHER" id="PTHR47718">
    <property type="entry name" value="OS01G0519700 PROTEIN"/>
    <property type="match status" value="1"/>
</dbReference>
<protein>
    <submittedName>
        <fullName evidence="4">FAR1 DNA binding domain, Zinc finger, SWIM-type, MULE transposase domain, FHY3/FAR1 family</fullName>
    </submittedName>
</protein>
<dbReference type="Pfam" id="PF03101">
    <property type="entry name" value="FAR1"/>
    <property type="match status" value="1"/>
</dbReference>
<dbReference type="AlphaFoldDB" id="A0A2U1LJZ0"/>
<evidence type="ECO:0000313" key="5">
    <source>
        <dbReference type="Proteomes" id="UP000245207"/>
    </source>
</evidence>
<gene>
    <name evidence="4" type="ORF">CTI12_AA487310</name>
</gene>
<evidence type="ECO:0000256" key="1">
    <source>
        <dbReference type="SAM" id="MobiDB-lite"/>
    </source>
</evidence>